<evidence type="ECO:0000259" key="9">
    <source>
        <dbReference type="Pfam" id="PF07291"/>
    </source>
</evidence>
<protein>
    <recommendedName>
        <fullName evidence="4">Methylamine utilization protein MauE</fullName>
    </recommendedName>
</protein>
<evidence type="ECO:0000256" key="1">
    <source>
        <dbReference type="ARBA" id="ARBA00003475"/>
    </source>
</evidence>
<accession>A0ABV7BZF3</accession>
<feature type="transmembrane region" description="Helical" evidence="8">
    <location>
        <begin position="54"/>
        <end position="75"/>
    </location>
</feature>
<keyword evidence="6 8" id="KW-1133">Transmembrane helix</keyword>
<dbReference type="InterPro" id="IPR009908">
    <property type="entry name" value="Methylamine_util_MauE"/>
</dbReference>
<gene>
    <name evidence="10" type="ORF">ACFOD3_15850</name>
</gene>
<keyword evidence="7 8" id="KW-0472">Membrane</keyword>
<evidence type="ECO:0000256" key="8">
    <source>
        <dbReference type="SAM" id="Phobius"/>
    </source>
</evidence>
<name>A0ABV7BZF3_9PROT</name>
<organism evidence="10 11">
    <name type="scientific">Falsiroseomonas tokyonensis</name>
    <dbReference type="NCBI Taxonomy" id="430521"/>
    <lineage>
        <taxon>Bacteria</taxon>
        <taxon>Pseudomonadati</taxon>
        <taxon>Pseudomonadota</taxon>
        <taxon>Alphaproteobacteria</taxon>
        <taxon>Acetobacterales</taxon>
        <taxon>Roseomonadaceae</taxon>
        <taxon>Falsiroseomonas</taxon>
    </lineage>
</organism>
<comment type="function">
    <text evidence="1">May be specifically involved in the processing, transport, and/or maturation of the MADH beta-subunit.</text>
</comment>
<evidence type="ECO:0000313" key="10">
    <source>
        <dbReference type="EMBL" id="MFC3001380.1"/>
    </source>
</evidence>
<evidence type="ECO:0000256" key="2">
    <source>
        <dbReference type="ARBA" id="ARBA00004141"/>
    </source>
</evidence>
<evidence type="ECO:0000256" key="6">
    <source>
        <dbReference type="ARBA" id="ARBA00022989"/>
    </source>
</evidence>
<sequence>MLERPPPPSAGGDWAWPPAWFLAAVFLAAGLAKLVDLPGFTAILDTYRLLPAPLLWPLAVAVVLVEWAIALGLVLPTRRRAAALAAGLLLLGCGTAVGTVLLRGLELVNCGRFGVFLARPPDGMTLLQDMALLGLALFVLVAGEKQPQG</sequence>
<proteinExistence type="predicted"/>
<dbReference type="Pfam" id="PF07291">
    <property type="entry name" value="MauE"/>
    <property type="match status" value="1"/>
</dbReference>
<evidence type="ECO:0000313" key="11">
    <source>
        <dbReference type="Proteomes" id="UP001595420"/>
    </source>
</evidence>
<evidence type="ECO:0000256" key="3">
    <source>
        <dbReference type="ARBA" id="ARBA00004856"/>
    </source>
</evidence>
<feature type="domain" description="Methylamine utilisation protein MauE" evidence="9">
    <location>
        <begin position="19"/>
        <end position="141"/>
    </location>
</feature>
<keyword evidence="5 8" id="KW-0812">Transmembrane</keyword>
<feature type="transmembrane region" description="Helical" evidence="8">
    <location>
        <begin position="125"/>
        <end position="143"/>
    </location>
</feature>
<evidence type="ECO:0000256" key="7">
    <source>
        <dbReference type="ARBA" id="ARBA00023136"/>
    </source>
</evidence>
<evidence type="ECO:0000256" key="5">
    <source>
        <dbReference type="ARBA" id="ARBA00022692"/>
    </source>
</evidence>
<comment type="subcellular location">
    <subcellularLocation>
        <location evidence="2">Membrane</location>
        <topology evidence="2">Multi-pass membrane protein</topology>
    </subcellularLocation>
</comment>
<reference evidence="11" key="1">
    <citation type="journal article" date="2019" name="Int. J. Syst. Evol. Microbiol.">
        <title>The Global Catalogue of Microorganisms (GCM) 10K type strain sequencing project: providing services to taxonomists for standard genome sequencing and annotation.</title>
        <authorList>
            <consortium name="The Broad Institute Genomics Platform"/>
            <consortium name="The Broad Institute Genome Sequencing Center for Infectious Disease"/>
            <person name="Wu L."/>
            <person name="Ma J."/>
        </authorList>
    </citation>
    <scope>NUCLEOTIDE SEQUENCE [LARGE SCALE GENOMIC DNA]</scope>
    <source>
        <strain evidence="11">CGMCC 1.16855</strain>
    </source>
</reference>
<evidence type="ECO:0000256" key="4">
    <source>
        <dbReference type="ARBA" id="ARBA00019078"/>
    </source>
</evidence>
<feature type="transmembrane region" description="Helical" evidence="8">
    <location>
        <begin position="14"/>
        <end position="34"/>
    </location>
</feature>
<comment type="pathway">
    <text evidence="3">One-carbon metabolism; methylamine degradation.</text>
</comment>
<comment type="caution">
    <text evidence="10">The sequence shown here is derived from an EMBL/GenBank/DDBJ whole genome shotgun (WGS) entry which is preliminary data.</text>
</comment>
<dbReference type="EMBL" id="JBHRSB010000004">
    <property type="protein sequence ID" value="MFC3001380.1"/>
    <property type="molecule type" value="Genomic_DNA"/>
</dbReference>
<feature type="transmembrane region" description="Helical" evidence="8">
    <location>
        <begin position="82"/>
        <end position="105"/>
    </location>
</feature>
<keyword evidence="11" id="KW-1185">Reference proteome</keyword>
<dbReference type="Proteomes" id="UP001595420">
    <property type="component" value="Unassembled WGS sequence"/>
</dbReference>